<dbReference type="Proteomes" id="UP000800097">
    <property type="component" value="Unassembled WGS sequence"/>
</dbReference>
<evidence type="ECO:0000256" key="1">
    <source>
        <dbReference type="SAM" id="MobiDB-lite"/>
    </source>
</evidence>
<evidence type="ECO:0000313" key="3">
    <source>
        <dbReference type="Proteomes" id="UP000800097"/>
    </source>
</evidence>
<sequence>MSAGNFRKSQRIVHGNAIDYRELTPEEHSIAGYSPSKKSVDTSSEFELNSNIDNNDEDDEDYVPSARVATQGRGIRRAAGVARKRIRASQTVSPRKRSPEKGAKEAPNPTASQISPDVIEAARTFEKRVPAKLEPHFLSRTRMIIDSLNVFLYAEQGATDPWKSAFSAYRYNGPRKHAPFRELYRLSDPLEDDISDWAENIRWAKQQYELYGSVWTEYEYSLECITKHRIRSLWASEELIRSGRFPAN</sequence>
<keyword evidence="3" id="KW-1185">Reference proteome</keyword>
<protein>
    <submittedName>
        <fullName evidence="2">Uncharacterized protein</fullName>
    </submittedName>
</protein>
<gene>
    <name evidence="2" type="ORF">EI97DRAFT_444900</name>
</gene>
<dbReference type="OrthoDB" id="3675232at2759"/>
<evidence type="ECO:0000313" key="2">
    <source>
        <dbReference type="EMBL" id="KAF2273612.1"/>
    </source>
</evidence>
<feature type="region of interest" description="Disordered" evidence="1">
    <location>
        <begin position="74"/>
        <end position="114"/>
    </location>
</feature>
<feature type="compositionally biased region" description="Polar residues" evidence="1">
    <location>
        <begin position="41"/>
        <end position="52"/>
    </location>
</feature>
<accession>A0A6A6JB18</accession>
<dbReference type="EMBL" id="ML986509">
    <property type="protein sequence ID" value="KAF2273612.1"/>
    <property type="molecule type" value="Genomic_DNA"/>
</dbReference>
<name>A0A6A6JB18_WESOR</name>
<proteinExistence type="predicted"/>
<dbReference type="GeneID" id="54553104"/>
<feature type="compositionally biased region" description="Basic and acidic residues" evidence="1">
    <location>
        <begin position="19"/>
        <end position="29"/>
    </location>
</feature>
<dbReference type="AlphaFoldDB" id="A0A6A6JB18"/>
<organism evidence="2 3">
    <name type="scientific">Westerdykella ornata</name>
    <dbReference type="NCBI Taxonomy" id="318751"/>
    <lineage>
        <taxon>Eukaryota</taxon>
        <taxon>Fungi</taxon>
        <taxon>Dikarya</taxon>
        <taxon>Ascomycota</taxon>
        <taxon>Pezizomycotina</taxon>
        <taxon>Dothideomycetes</taxon>
        <taxon>Pleosporomycetidae</taxon>
        <taxon>Pleosporales</taxon>
        <taxon>Sporormiaceae</taxon>
        <taxon>Westerdykella</taxon>
    </lineage>
</organism>
<dbReference type="RefSeq" id="XP_033651151.1">
    <property type="nucleotide sequence ID" value="XM_033799929.1"/>
</dbReference>
<feature type="region of interest" description="Disordered" evidence="1">
    <location>
        <begin position="1"/>
        <end position="62"/>
    </location>
</feature>
<reference evidence="2" key="1">
    <citation type="journal article" date="2020" name="Stud. Mycol.">
        <title>101 Dothideomycetes genomes: a test case for predicting lifestyles and emergence of pathogens.</title>
        <authorList>
            <person name="Haridas S."/>
            <person name="Albert R."/>
            <person name="Binder M."/>
            <person name="Bloem J."/>
            <person name="Labutti K."/>
            <person name="Salamov A."/>
            <person name="Andreopoulos B."/>
            <person name="Baker S."/>
            <person name="Barry K."/>
            <person name="Bills G."/>
            <person name="Bluhm B."/>
            <person name="Cannon C."/>
            <person name="Castanera R."/>
            <person name="Culley D."/>
            <person name="Daum C."/>
            <person name="Ezra D."/>
            <person name="Gonzalez J."/>
            <person name="Henrissat B."/>
            <person name="Kuo A."/>
            <person name="Liang C."/>
            <person name="Lipzen A."/>
            <person name="Lutzoni F."/>
            <person name="Magnuson J."/>
            <person name="Mondo S."/>
            <person name="Nolan M."/>
            <person name="Ohm R."/>
            <person name="Pangilinan J."/>
            <person name="Park H.-J."/>
            <person name="Ramirez L."/>
            <person name="Alfaro M."/>
            <person name="Sun H."/>
            <person name="Tritt A."/>
            <person name="Yoshinaga Y."/>
            <person name="Zwiers L.-H."/>
            <person name="Turgeon B."/>
            <person name="Goodwin S."/>
            <person name="Spatafora J."/>
            <person name="Crous P."/>
            <person name="Grigoriev I."/>
        </authorList>
    </citation>
    <scope>NUCLEOTIDE SEQUENCE</scope>
    <source>
        <strain evidence="2">CBS 379.55</strain>
    </source>
</reference>